<dbReference type="AlphaFoldDB" id="A0AAE0EWN1"/>
<dbReference type="EMBL" id="LGRX02033334">
    <property type="protein sequence ID" value="KAK3241690.1"/>
    <property type="molecule type" value="Genomic_DNA"/>
</dbReference>
<comment type="caution">
    <text evidence="2">The sequence shown here is derived from an EMBL/GenBank/DDBJ whole genome shotgun (WGS) entry which is preliminary data.</text>
</comment>
<keyword evidence="4" id="KW-1185">Reference proteome</keyword>
<reference evidence="2 4" key="1">
    <citation type="journal article" date="2015" name="Genome Biol. Evol.">
        <title>Comparative Genomics of a Bacterivorous Green Alga Reveals Evolutionary Causalities and Consequences of Phago-Mixotrophic Mode of Nutrition.</title>
        <authorList>
            <person name="Burns J.A."/>
            <person name="Paasch A."/>
            <person name="Narechania A."/>
            <person name="Kim E."/>
        </authorList>
    </citation>
    <scope>NUCLEOTIDE SEQUENCE [LARGE SCALE GENOMIC DNA]</scope>
    <source>
        <strain evidence="2">PLY_AMNH</strain>
    </source>
</reference>
<dbReference type="EMBL" id="LGRX02014068">
    <property type="protein sequence ID" value="KAK3265213.1"/>
    <property type="molecule type" value="Genomic_DNA"/>
</dbReference>
<gene>
    <name evidence="3" type="ORF">CYMTET_26087</name>
    <name evidence="2" type="ORF">CYMTET_48566</name>
</gene>
<evidence type="ECO:0000313" key="4">
    <source>
        <dbReference type="Proteomes" id="UP001190700"/>
    </source>
</evidence>
<proteinExistence type="predicted"/>
<sequence>MLAGREAGSGKGCPAPRGGDAEEKLNQEGLGITILWRKQGGGHPHCGVAGQENLPATAISATKKEKKNYTVVTGVGL</sequence>
<evidence type="ECO:0000313" key="3">
    <source>
        <dbReference type="EMBL" id="KAK3265213.1"/>
    </source>
</evidence>
<name>A0AAE0EWN1_9CHLO</name>
<feature type="region of interest" description="Disordered" evidence="1">
    <location>
        <begin position="1"/>
        <end position="26"/>
    </location>
</feature>
<accession>A0AAE0EWN1</accession>
<evidence type="ECO:0000256" key="1">
    <source>
        <dbReference type="SAM" id="MobiDB-lite"/>
    </source>
</evidence>
<reference evidence="2" key="2">
    <citation type="submission" date="2023-06" db="EMBL/GenBank/DDBJ databases">
        <title>Long-read-based genome assembly of the green algal bacterivore Cymbomonas tetramitiformis.</title>
        <authorList>
            <person name="Gyaltshen Y."/>
            <person name="Rozenberg A."/>
            <person name="Paasch A."/>
            <person name="Burns J.A."/>
            <person name="Warring S."/>
            <person name="Larson R."/>
            <person name="Maurer-Alcala X."/>
            <person name="Dacks J."/>
            <person name="Kim E."/>
        </authorList>
    </citation>
    <scope>NUCLEOTIDE SEQUENCE</scope>
    <source>
        <strain evidence="2">PLY_AMNH</strain>
    </source>
</reference>
<organism evidence="2 4">
    <name type="scientific">Cymbomonas tetramitiformis</name>
    <dbReference type="NCBI Taxonomy" id="36881"/>
    <lineage>
        <taxon>Eukaryota</taxon>
        <taxon>Viridiplantae</taxon>
        <taxon>Chlorophyta</taxon>
        <taxon>Pyramimonadophyceae</taxon>
        <taxon>Pyramimonadales</taxon>
        <taxon>Pyramimonadaceae</taxon>
        <taxon>Cymbomonas</taxon>
    </lineage>
</organism>
<protein>
    <submittedName>
        <fullName evidence="2">Uncharacterized protein</fullName>
    </submittedName>
</protein>
<evidence type="ECO:0000313" key="2">
    <source>
        <dbReference type="EMBL" id="KAK3241690.1"/>
    </source>
</evidence>
<dbReference type="Proteomes" id="UP001190700">
    <property type="component" value="Unassembled WGS sequence"/>
</dbReference>